<dbReference type="InterPro" id="IPR000719">
    <property type="entry name" value="Prot_kinase_dom"/>
</dbReference>
<evidence type="ECO:0000259" key="4">
    <source>
        <dbReference type="PROSITE" id="PS50011"/>
    </source>
</evidence>
<feature type="domain" description="Protein kinase" evidence="4">
    <location>
        <begin position="158"/>
        <end position="431"/>
    </location>
</feature>
<dbReference type="InterPro" id="IPR008266">
    <property type="entry name" value="Tyr_kinase_AS"/>
</dbReference>
<evidence type="ECO:0000256" key="2">
    <source>
        <dbReference type="ARBA" id="ARBA00022840"/>
    </source>
</evidence>
<organism evidence="5 6">
    <name type="scientific">Scyliorhinus torazame</name>
    <name type="common">Cloudy catshark</name>
    <name type="synonym">Catulus torazame</name>
    <dbReference type="NCBI Taxonomy" id="75743"/>
    <lineage>
        <taxon>Eukaryota</taxon>
        <taxon>Metazoa</taxon>
        <taxon>Chordata</taxon>
        <taxon>Craniata</taxon>
        <taxon>Vertebrata</taxon>
        <taxon>Chondrichthyes</taxon>
        <taxon>Elasmobranchii</taxon>
        <taxon>Galeomorphii</taxon>
        <taxon>Galeoidea</taxon>
        <taxon>Carcharhiniformes</taxon>
        <taxon>Scyliorhinidae</taxon>
        <taxon>Scyliorhinus</taxon>
    </lineage>
</organism>
<keyword evidence="3" id="KW-0472">Membrane</keyword>
<keyword evidence="2" id="KW-0067">ATP-binding</keyword>
<dbReference type="InterPro" id="IPR050122">
    <property type="entry name" value="RTK"/>
</dbReference>
<dbReference type="PRINTS" id="PR00109">
    <property type="entry name" value="TYRKINASE"/>
</dbReference>
<proteinExistence type="predicted"/>
<sequence>MHNFFNTQADQKIVRELHSPPSVTGCCGTWSGSQSGEAVFFGDNPVSCLAPSALSLMSLQCNYSTSNRCNMNGINNGVIIIPVILGVSSVVLIIIVIWKTCKMKQERERAPVIILQDKPQPVKRSENEYESMTNAIERILAGRDTSLSRWEIPAESLTGSLEYMQTGSYGPIYKANILTMDGSGEVKAVFKSLHDNANAKEVLEFLDLFKFHMKICNHESIVKLLGCRTDRQPLYLFLEYVSGGCLLHSLWQLRETEARSGEVVQGLTEKSVYSIAKQVACGLDYLTTKHRLIHGDIAARNILIHEDLTVKLTGLSLAFDVYKTGTLSSHKAAQVPIKWLAPERVVKRPITEKSDTWSFGILLYEIVTLGSPPYPEFQPLEIFPKLQRNYRMPKPSNSSNALYDLMKHCWQWKPYDRPNWSGVINKLVSLMNHADGIKLLQVADDLDLDQYKQAAGVF</sequence>
<comment type="caution">
    <text evidence="5">The sequence shown here is derived from an EMBL/GenBank/DDBJ whole genome shotgun (WGS) entry which is preliminary data.</text>
</comment>
<dbReference type="PANTHER" id="PTHR24416:SF631">
    <property type="entry name" value="SERINE_THREONINE_TYROSINE KINASE 1"/>
    <property type="match status" value="1"/>
</dbReference>
<dbReference type="SUPFAM" id="SSF56112">
    <property type="entry name" value="Protein kinase-like (PK-like)"/>
    <property type="match status" value="1"/>
</dbReference>
<keyword evidence="3" id="KW-0812">Transmembrane</keyword>
<feature type="transmembrane region" description="Helical" evidence="3">
    <location>
        <begin position="77"/>
        <end position="98"/>
    </location>
</feature>
<dbReference type="GO" id="GO:0043235">
    <property type="term" value="C:receptor complex"/>
    <property type="evidence" value="ECO:0007669"/>
    <property type="project" value="TreeGrafter"/>
</dbReference>
<dbReference type="OMA" id="PERIMML"/>
<dbReference type="GO" id="GO:0005524">
    <property type="term" value="F:ATP binding"/>
    <property type="evidence" value="ECO:0007669"/>
    <property type="project" value="UniProtKB-KW"/>
</dbReference>
<dbReference type="CDD" id="cd00192">
    <property type="entry name" value="PTKc"/>
    <property type="match status" value="1"/>
</dbReference>
<dbReference type="AlphaFoldDB" id="A0A401NIT6"/>
<dbReference type="PROSITE" id="PS50011">
    <property type="entry name" value="PROTEIN_KINASE_DOM"/>
    <property type="match status" value="1"/>
</dbReference>
<dbReference type="PROSITE" id="PS00109">
    <property type="entry name" value="PROTEIN_KINASE_TYR"/>
    <property type="match status" value="1"/>
</dbReference>
<evidence type="ECO:0000256" key="3">
    <source>
        <dbReference type="SAM" id="Phobius"/>
    </source>
</evidence>
<dbReference type="FunFam" id="1.10.510.10:FF:001927">
    <property type="entry name" value="Receptor protein-tyrosine kinase"/>
    <property type="match status" value="1"/>
</dbReference>
<protein>
    <recommendedName>
        <fullName evidence="4">Protein kinase domain-containing protein</fullName>
    </recommendedName>
</protein>
<dbReference type="Gene3D" id="1.10.510.10">
    <property type="entry name" value="Transferase(Phosphotransferase) domain 1"/>
    <property type="match status" value="1"/>
</dbReference>
<dbReference type="OrthoDB" id="4062651at2759"/>
<dbReference type="STRING" id="75743.A0A401NIT6"/>
<evidence type="ECO:0000256" key="1">
    <source>
        <dbReference type="ARBA" id="ARBA00022741"/>
    </source>
</evidence>
<dbReference type="Proteomes" id="UP000288216">
    <property type="component" value="Unassembled WGS sequence"/>
</dbReference>
<dbReference type="GO" id="GO:0005886">
    <property type="term" value="C:plasma membrane"/>
    <property type="evidence" value="ECO:0007669"/>
    <property type="project" value="TreeGrafter"/>
</dbReference>
<dbReference type="InterPro" id="IPR001245">
    <property type="entry name" value="Ser-Thr/Tyr_kinase_cat_dom"/>
</dbReference>
<reference evidence="5 6" key="1">
    <citation type="journal article" date="2018" name="Nat. Ecol. Evol.">
        <title>Shark genomes provide insights into elasmobranch evolution and the origin of vertebrates.</title>
        <authorList>
            <person name="Hara Y"/>
            <person name="Yamaguchi K"/>
            <person name="Onimaru K"/>
            <person name="Kadota M"/>
            <person name="Koyanagi M"/>
            <person name="Keeley SD"/>
            <person name="Tatsumi K"/>
            <person name="Tanaka K"/>
            <person name="Motone F"/>
            <person name="Kageyama Y"/>
            <person name="Nozu R"/>
            <person name="Adachi N"/>
            <person name="Nishimura O"/>
            <person name="Nakagawa R"/>
            <person name="Tanegashima C"/>
            <person name="Kiyatake I"/>
            <person name="Matsumoto R"/>
            <person name="Murakumo K"/>
            <person name="Nishida K"/>
            <person name="Terakita A"/>
            <person name="Kuratani S"/>
            <person name="Sato K"/>
            <person name="Hyodo S Kuraku.S."/>
        </authorList>
    </citation>
    <scope>NUCLEOTIDE SEQUENCE [LARGE SCALE GENOMIC DNA]</scope>
</reference>
<evidence type="ECO:0000313" key="6">
    <source>
        <dbReference type="Proteomes" id="UP000288216"/>
    </source>
</evidence>
<keyword evidence="3" id="KW-1133">Transmembrane helix</keyword>
<dbReference type="Pfam" id="PF07714">
    <property type="entry name" value="PK_Tyr_Ser-Thr"/>
    <property type="match status" value="1"/>
</dbReference>
<dbReference type="PANTHER" id="PTHR24416">
    <property type="entry name" value="TYROSINE-PROTEIN KINASE RECEPTOR"/>
    <property type="match status" value="1"/>
</dbReference>
<keyword evidence="1" id="KW-0547">Nucleotide-binding</keyword>
<evidence type="ECO:0000313" key="5">
    <source>
        <dbReference type="EMBL" id="GCB60778.1"/>
    </source>
</evidence>
<dbReference type="GO" id="GO:0007169">
    <property type="term" value="P:cell surface receptor protein tyrosine kinase signaling pathway"/>
    <property type="evidence" value="ECO:0007669"/>
    <property type="project" value="TreeGrafter"/>
</dbReference>
<gene>
    <name evidence="5" type="ORF">scyTo_0009232</name>
</gene>
<dbReference type="Gene3D" id="3.30.200.20">
    <property type="entry name" value="Phosphorylase Kinase, domain 1"/>
    <property type="match status" value="1"/>
</dbReference>
<dbReference type="GO" id="GO:0004714">
    <property type="term" value="F:transmembrane receptor protein tyrosine kinase activity"/>
    <property type="evidence" value="ECO:0007669"/>
    <property type="project" value="TreeGrafter"/>
</dbReference>
<accession>A0A401NIT6</accession>
<keyword evidence="6" id="KW-1185">Reference proteome</keyword>
<dbReference type="InterPro" id="IPR011009">
    <property type="entry name" value="Kinase-like_dom_sf"/>
</dbReference>
<dbReference type="EMBL" id="BFAA01003713">
    <property type="protein sequence ID" value="GCB60778.1"/>
    <property type="molecule type" value="Genomic_DNA"/>
</dbReference>
<name>A0A401NIT6_SCYTO</name>